<dbReference type="Pfam" id="PF02348">
    <property type="entry name" value="CTP_transf_3"/>
    <property type="match status" value="1"/>
</dbReference>
<dbReference type="Proteomes" id="UP000603352">
    <property type="component" value="Unassembled WGS sequence"/>
</dbReference>
<dbReference type="InterPro" id="IPR029044">
    <property type="entry name" value="Nucleotide-diphossugar_trans"/>
</dbReference>
<evidence type="ECO:0000313" key="1">
    <source>
        <dbReference type="EMBL" id="GGB48132.1"/>
    </source>
</evidence>
<dbReference type="SUPFAM" id="SSF53448">
    <property type="entry name" value="Nucleotide-diphospho-sugar transferases"/>
    <property type="match status" value="1"/>
</dbReference>
<proteinExistence type="predicted"/>
<dbReference type="GO" id="GO:0016779">
    <property type="term" value="F:nucleotidyltransferase activity"/>
    <property type="evidence" value="ECO:0007669"/>
    <property type="project" value="UniProtKB-KW"/>
</dbReference>
<protein>
    <submittedName>
        <fullName evidence="1">Acylneuraminate cytidylyltransferase</fullName>
    </submittedName>
</protein>
<name>A0ABQ1IN81_9PROT</name>
<dbReference type="RefSeq" id="WP_188579593.1">
    <property type="nucleotide sequence ID" value="NZ_BMDZ01000038.1"/>
</dbReference>
<dbReference type="InterPro" id="IPR050793">
    <property type="entry name" value="CMP-NeuNAc_synthase"/>
</dbReference>
<gene>
    <name evidence="1" type="primary">neuA</name>
    <name evidence="1" type="ORF">GCM10011505_31510</name>
</gene>
<keyword evidence="2" id="KW-1185">Reference proteome</keyword>
<dbReference type="PANTHER" id="PTHR21485:SF3">
    <property type="entry name" value="N-ACYLNEURAMINATE CYTIDYLYLTRANSFERASE"/>
    <property type="match status" value="1"/>
</dbReference>
<keyword evidence="1" id="KW-0808">Transferase</keyword>
<dbReference type="EMBL" id="BMDZ01000038">
    <property type="protein sequence ID" value="GGB48132.1"/>
    <property type="molecule type" value="Genomic_DNA"/>
</dbReference>
<sequence length="225" mass="24453">MGSTVAIIPARGGSKGIPRKNVRMVAGKPLIAHSIEQALNSGLVDAVYVSTDDDEIAAVSERFGAKVVRRPDALASDTASSEAALIHAVDEIEVRDGPVDLVVFLQCTSPIRAADDIDRAITTLRADGADSLLSVVVSHRFLWKRGDTGATAINYDPANRPRRQDMTPQYVENGSIYLFPPEILRTRNNRLGGKIALHEMAEETAYEIDSEVDMVVIETLLTQTR</sequence>
<dbReference type="InterPro" id="IPR003329">
    <property type="entry name" value="Cytidylyl_trans"/>
</dbReference>
<evidence type="ECO:0000313" key="2">
    <source>
        <dbReference type="Proteomes" id="UP000603352"/>
    </source>
</evidence>
<comment type="caution">
    <text evidence="1">The sequence shown here is derived from an EMBL/GenBank/DDBJ whole genome shotgun (WGS) entry which is preliminary data.</text>
</comment>
<organism evidence="1 2">
    <name type="scientific">Tistrella bauzanensis</name>
    <dbReference type="NCBI Taxonomy" id="657419"/>
    <lineage>
        <taxon>Bacteria</taxon>
        <taxon>Pseudomonadati</taxon>
        <taxon>Pseudomonadota</taxon>
        <taxon>Alphaproteobacteria</taxon>
        <taxon>Geminicoccales</taxon>
        <taxon>Geminicoccaceae</taxon>
        <taxon>Tistrella</taxon>
    </lineage>
</organism>
<reference evidence="2" key="1">
    <citation type="journal article" date="2019" name="Int. J. Syst. Evol. Microbiol.">
        <title>The Global Catalogue of Microorganisms (GCM) 10K type strain sequencing project: providing services to taxonomists for standard genome sequencing and annotation.</title>
        <authorList>
            <consortium name="The Broad Institute Genomics Platform"/>
            <consortium name="The Broad Institute Genome Sequencing Center for Infectious Disease"/>
            <person name="Wu L."/>
            <person name="Ma J."/>
        </authorList>
    </citation>
    <scope>NUCLEOTIDE SEQUENCE [LARGE SCALE GENOMIC DNA]</scope>
    <source>
        <strain evidence="2">CGMCC 1.10188</strain>
    </source>
</reference>
<dbReference type="Gene3D" id="3.90.550.10">
    <property type="entry name" value="Spore Coat Polysaccharide Biosynthesis Protein SpsA, Chain A"/>
    <property type="match status" value="1"/>
</dbReference>
<accession>A0ABQ1IN81</accession>
<dbReference type="CDD" id="cd02513">
    <property type="entry name" value="CMP-NeuAc_Synthase"/>
    <property type="match status" value="1"/>
</dbReference>
<keyword evidence="1" id="KW-0548">Nucleotidyltransferase</keyword>
<dbReference type="PANTHER" id="PTHR21485">
    <property type="entry name" value="HAD SUPERFAMILY MEMBERS CMAS AND KDSC"/>
    <property type="match status" value="1"/>
</dbReference>